<dbReference type="AlphaFoldDB" id="A0A7X3KDH3"/>
<feature type="binding site" evidence="9 11">
    <location>
        <position position="190"/>
    </location>
    <ligand>
        <name>substrate</name>
    </ligand>
</feature>
<evidence type="ECO:0000256" key="7">
    <source>
        <dbReference type="ARBA" id="ARBA00049157"/>
    </source>
</evidence>
<dbReference type="FunFam" id="3.20.20.70:FF:000015">
    <property type="entry name" value="Orotidine 5'-phosphate decarboxylase"/>
    <property type="match status" value="1"/>
</dbReference>
<dbReference type="PANTHER" id="PTHR32119">
    <property type="entry name" value="OROTIDINE 5'-PHOSPHATE DECARBOXYLASE"/>
    <property type="match status" value="1"/>
</dbReference>
<dbReference type="InterPro" id="IPR018089">
    <property type="entry name" value="OMPdecase_AS"/>
</dbReference>
<accession>A0A7X3KDH3</accession>
<dbReference type="UniPathway" id="UPA00070">
    <property type="reaction ID" value="UER00120"/>
</dbReference>
<comment type="similarity">
    <text evidence="8 9">Belongs to the OMP decarboxylase family. Type 1 subfamily.</text>
</comment>
<gene>
    <name evidence="9 14" type="primary">pyrF</name>
    <name evidence="14" type="ORF">E5983_08580</name>
</gene>
<dbReference type="PROSITE" id="PS00156">
    <property type="entry name" value="OMPDECASE"/>
    <property type="match status" value="1"/>
</dbReference>
<evidence type="ECO:0000256" key="3">
    <source>
        <dbReference type="ARBA" id="ARBA00011738"/>
    </source>
</evidence>
<dbReference type="CDD" id="cd04725">
    <property type="entry name" value="OMP_decarboxylase_like"/>
    <property type="match status" value="1"/>
</dbReference>
<dbReference type="EC" id="4.1.1.23" evidence="9"/>
<dbReference type="SUPFAM" id="SSF51366">
    <property type="entry name" value="Ribulose-phoshate binding barrel"/>
    <property type="match status" value="1"/>
</dbReference>
<sequence length="232" mass="25047">MDKTKPIIALDVASSQELNALLQDLAPESLTCKVGMECYYSQGPAVVKSLLEAGHQVFLDLKLHDIPNTVAKSVAVLSQLGCHMLNVHAQGGIKMMRAAVEARNASSHQPLLIAVTQLTSTSPEEFQSLQDSKQNLVENVLHLAKLAKEVGMDGVVCSPQEVPLIKEVCGAEFLTITPGIRQHLAPEDDQVRVATVQEAKSLGTDYIVVGRPVTAASNPSQAYQTILNEWRS</sequence>
<evidence type="ECO:0000256" key="1">
    <source>
        <dbReference type="ARBA" id="ARBA00002356"/>
    </source>
</evidence>
<evidence type="ECO:0000259" key="13">
    <source>
        <dbReference type="SMART" id="SM00934"/>
    </source>
</evidence>
<dbReference type="OrthoDB" id="9806203at2"/>
<evidence type="ECO:0000256" key="11">
    <source>
        <dbReference type="PIRSR" id="PIRSR614732-2"/>
    </source>
</evidence>
<dbReference type="Proteomes" id="UP000461595">
    <property type="component" value="Unassembled WGS sequence"/>
</dbReference>
<keyword evidence="5 9" id="KW-0665">Pyrimidine biosynthesis</keyword>
<dbReference type="EMBL" id="WSRS01000110">
    <property type="protein sequence ID" value="MVX59678.1"/>
    <property type="molecule type" value="Genomic_DNA"/>
</dbReference>
<comment type="catalytic activity">
    <reaction evidence="7 9 12">
        <text>orotidine 5'-phosphate + H(+) = UMP + CO2</text>
        <dbReference type="Rhea" id="RHEA:11596"/>
        <dbReference type="ChEBI" id="CHEBI:15378"/>
        <dbReference type="ChEBI" id="CHEBI:16526"/>
        <dbReference type="ChEBI" id="CHEBI:57538"/>
        <dbReference type="ChEBI" id="CHEBI:57865"/>
        <dbReference type="EC" id="4.1.1.23"/>
    </reaction>
</comment>
<feature type="active site" description="For OMPdecase activity" evidence="10">
    <location>
        <position position="62"/>
    </location>
</feature>
<evidence type="ECO:0000256" key="12">
    <source>
        <dbReference type="RuleBase" id="RU000512"/>
    </source>
</evidence>
<evidence type="ECO:0000256" key="4">
    <source>
        <dbReference type="ARBA" id="ARBA00022793"/>
    </source>
</evidence>
<feature type="binding site" evidence="9 11">
    <location>
        <position position="211"/>
    </location>
    <ligand>
        <name>substrate</name>
    </ligand>
</feature>
<dbReference type="GO" id="GO:0005829">
    <property type="term" value="C:cytosol"/>
    <property type="evidence" value="ECO:0007669"/>
    <property type="project" value="TreeGrafter"/>
</dbReference>
<evidence type="ECO:0000313" key="14">
    <source>
        <dbReference type="EMBL" id="MVX59678.1"/>
    </source>
</evidence>
<feature type="binding site" evidence="9 11">
    <location>
        <position position="11"/>
    </location>
    <ligand>
        <name>substrate</name>
    </ligand>
</feature>
<keyword evidence="4 9" id="KW-0210">Decarboxylase</keyword>
<feature type="binding site" evidence="9 11">
    <location>
        <position position="119"/>
    </location>
    <ligand>
        <name>substrate</name>
    </ligand>
</feature>
<dbReference type="GO" id="GO:0004590">
    <property type="term" value="F:orotidine-5'-phosphate decarboxylase activity"/>
    <property type="evidence" value="ECO:0007669"/>
    <property type="project" value="UniProtKB-UniRule"/>
</dbReference>
<evidence type="ECO:0000256" key="8">
    <source>
        <dbReference type="ARBA" id="ARBA00061012"/>
    </source>
</evidence>
<evidence type="ECO:0000256" key="6">
    <source>
        <dbReference type="ARBA" id="ARBA00023239"/>
    </source>
</evidence>
<dbReference type="InterPro" id="IPR047596">
    <property type="entry name" value="OMPdecase_bac"/>
</dbReference>
<dbReference type="PANTHER" id="PTHR32119:SF2">
    <property type="entry name" value="OROTIDINE 5'-PHOSPHATE DECARBOXYLASE"/>
    <property type="match status" value="1"/>
</dbReference>
<dbReference type="NCBIfam" id="NF001273">
    <property type="entry name" value="PRK00230.1"/>
    <property type="match status" value="1"/>
</dbReference>
<feature type="active site" description="For OMPdecase activity" evidence="10">
    <location>
        <position position="65"/>
    </location>
</feature>
<comment type="caution">
    <text evidence="14">The sequence shown here is derived from an EMBL/GenBank/DDBJ whole genome shotgun (WGS) entry which is preliminary data.</text>
</comment>
<feature type="active site" description="For OMPdecase activity" evidence="10">
    <location>
        <position position="60"/>
    </location>
</feature>
<dbReference type="InterPro" id="IPR013785">
    <property type="entry name" value="Aldolase_TIM"/>
</dbReference>
<keyword evidence="6 9" id="KW-0456">Lyase</keyword>
<feature type="active site" description="Proton donor" evidence="9">
    <location>
        <position position="62"/>
    </location>
</feature>
<feature type="binding site" evidence="9 11">
    <location>
        <position position="210"/>
    </location>
    <ligand>
        <name>substrate</name>
    </ligand>
</feature>
<dbReference type="SMART" id="SM00934">
    <property type="entry name" value="OMPdecase"/>
    <property type="match status" value="1"/>
</dbReference>
<evidence type="ECO:0000256" key="5">
    <source>
        <dbReference type="ARBA" id="ARBA00022975"/>
    </source>
</evidence>
<name>A0A7X3KDH3_9STRE</name>
<feature type="domain" description="Orotidine 5'-phosphate decarboxylase" evidence="13">
    <location>
        <begin position="5"/>
        <end position="226"/>
    </location>
</feature>
<comment type="subunit">
    <text evidence="3 9">Homodimer.</text>
</comment>
<dbReference type="InterPro" id="IPR011060">
    <property type="entry name" value="RibuloseP-bd_barrel"/>
</dbReference>
<comment type="function">
    <text evidence="1 9">Catalyzes the decarboxylation of orotidine 5'-monophosphate (OMP) to uridine 5'-monophosphate (UMP).</text>
</comment>
<dbReference type="GO" id="GO:0044205">
    <property type="term" value="P:'de novo' UMP biosynthetic process"/>
    <property type="evidence" value="ECO:0007669"/>
    <property type="project" value="UniProtKB-UniRule"/>
</dbReference>
<reference evidence="14 15" key="1">
    <citation type="submission" date="2019-12" db="EMBL/GenBank/DDBJ databases">
        <title>Microbes associate with the intestines of laboratory mice.</title>
        <authorList>
            <person name="Navarre W."/>
            <person name="Wong E."/>
        </authorList>
    </citation>
    <scope>NUCLEOTIDE SEQUENCE [LARGE SCALE GENOMIC DNA]</scope>
    <source>
        <strain evidence="14 15">NM51_B2-22</strain>
    </source>
</reference>
<evidence type="ECO:0000256" key="10">
    <source>
        <dbReference type="PIRSR" id="PIRSR614732-1"/>
    </source>
</evidence>
<feature type="binding site" evidence="9 11">
    <location>
        <position position="33"/>
    </location>
    <ligand>
        <name>substrate</name>
    </ligand>
</feature>
<organism evidence="14 15">
    <name type="scientific">Streptococcus danieliae</name>
    <dbReference type="NCBI Taxonomy" id="747656"/>
    <lineage>
        <taxon>Bacteria</taxon>
        <taxon>Bacillati</taxon>
        <taxon>Bacillota</taxon>
        <taxon>Bacilli</taxon>
        <taxon>Lactobacillales</taxon>
        <taxon>Streptococcaceae</taxon>
        <taxon>Streptococcus</taxon>
    </lineage>
</organism>
<dbReference type="HAMAP" id="MF_01200_B">
    <property type="entry name" value="OMPdecase_type1_B"/>
    <property type="match status" value="1"/>
</dbReference>
<dbReference type="InterPro" id="IPR001754">
    <property type="entry name" value="OMPdeCOase_dom"/>
</dbReference>
<feature type="binding site" evidence="9">
    <location>
        <begin position="60"/>
        <end position="69"/>
    </location>
    <ligand>
        <name>substrate</name>
    </ligand>
</feature>
<evidence type="ECO:0000256" key="9">
    <source>
        <dbReference type="HAMAP-Rule" id="MF_01200"/>
    </source>
</evidence>
<feature type="binding site" evidence="9 11">
    <location>
        <position position="181"/>
    </location>
    <ligand>
        <name>substrate</name>
    </ligand>
</feature>
<dbReference type="RefSeq" id="WP_160333424.1">
    <property type="nucleotide sequence ID" value="NZ_WSRS01000110.1"/>
</dbReference>
<comment type="pathway">
    <text evidence="2 9 12">Pyrimidine metabolism; UMP biosynthesis via de novo pathway; UMP from orotate: step 2/2.</text>
</comment>
<evidence type="ECO:0000313" key="15">
    <source>
        <dbReference type="Proteomes" id="UP000461595"/>
    </source>
</evidence>
<dbReference type="NCBIfam" id="TIGR01740">
    <property type="entry name" value="pyrF"/>
    <property type="match status" value="1"/>
</dbReference>
<evidence type="ECO:0000256" key="2">
    <source>
        <dbReference type="ARBA" id="ARBA00004861"/>
    </source>
</evidence>
<dbReference type="GO" id="GO:0006207">
    <property type="term" value="P:'de novo' pyrimidine nucleobase biosynthetic process"/>
    <property type="evidence" value="ECO:0007669"/>
    <property type="project" value="InterPro"/>
</dbReference>
<proteinExistence type="inferred from homology"/>
<protein>
    <recommendedName>
        <fullName evidence="9">Orotidine 5'-phosphate decarboxylase</fullName>
        <ecNumber evidence="9">4.1.1.23</ecNumber>
    </recommendedName>
    <alternativeName>
        <fullName evidence="9">OMP decarboxylase</fullName>
        <shortName evidence="9">OMPDCase</shortName>
        <shortName evidence="9">OMPdecase</shortName>
    </alternativeName>
</protein>
<dbReference type="Gene3D" id="3.20.20.70">
    <property type="entry name" value="Aldolase class I"/>
    <property type="match status" value="1"/>
</dbReference>
<dbReference type="Pfam" id="PF00215">
    <property type="entry name" value="OMPdecase"/>
    <property type="match status" value="1"/>
</dbReference>
<dbReference type="InterPro" id="IPR014732">
    <property type="entry name" value="OMPdecase"/>
</dbReference>